<accession>A0A8H3G4K2</accession>
<evidence type="ECO:0008006" key="3">
    <source>
        <dbReference type="Google" id="ProtNLM"/>
    </source>
</evidence>
<evidence type="ECO:0000313" key="2">
    <source>
        <dbReference type="Proteomes" id="UP000664521"/>
    </source>
</evidence>
<dbReference type="OrthoDB" id="5427059at2759"/>
<keyword evidence="2" id="KW-1185">Reference proteome</keyword>
<evidence type="ECO:0000313" key="1">
    <source>
        <dbReference type="EMBL" id="CAF9936642.1"/>
    </source>
</evidence>
<proteinExistence type="predicted"/>
<protein>
    <recommendedName>
        <fullName evidence="3">F-box domain-containing protein</fullName>
    </recommendedName>
</protein>
<reference evidence="1" key="1">
    <citation type="submission" date="2021-03" db="EMBL/GenBank/DDBJ databases">
        <authorList>
            <person name="Tagirdzhanova G."/>
        </authorList>
    </citation>
    <scope>NUCLEOTIDE SEQUENCE</scope>
</reference>
<organism evidence="1 2">
    <name type="scientific">Heterodermia speciosa</name>
    <dbReference type="NCBI Taxonomy" id="116794"/>
    <lineage>
        <taxon>Eukaryota</taxon>
        <taxon>Fungi</taxon>
        <taxon>Dikarya</taxon>
        <taxon>Ascomycota</taxon>
        <taxon>Pezizomycotina</taxon>
        <taxon>Lecanoromycetes</taxon>
        <taxon>OSLEUM clade</taxon>
        <taxon>Lecanoromycetidae</taxon>
        <taxon>Caliciales</taxon>
        <taxon>Physciaceae</taxon>
        <taxon>Heterodermia</taxon>
    </lineage>
</organism>
<name>A0A8H3G4K2_9LECA</name>
<dbReference type="EMBL" id="CAJPDS010000093">
    <property type="protein sequence ID" value="CAF9936642.1"/>
    <property type="molecule type" value="Genomic_DNA"/>
</dbReference>
<dbReference type="AlphaFoldDB" id="A0A8H3G4K2"/>
<comment type="caution">
    <text evidence="1">The sequence shown here is derived from an EMBL/GenBank/DDBJ whole genome shotgun (WGS) entry which is preliminary data.</text>
</comment>
<gene>
    <name evidence="1" type="ORF">HETSPECPRED_010400</name>
</gene>
<sequence length="428" mass="49104">MTSPTLTGLPVELRSSILDHLSSLSDLAALFRTCTAYYDVYAKSPAKYMSKIAVKQLVDDGGNLRDALAAVWSYSRLTRTTEKEVYEGEYKATAIAFLDMCRRAEETHYFDINDDELPIHESLALVKLQKTADYLIDDFLDWVDEDEPIRLTSSERRRIRRAIYRWQIYRNVFIGYKGPQGFYYVDDVDRRIGGDPNAVASSLFSIELQQGLYAPYLYPWESEEMKVIYDYAMSRYVGVLKRVEPVISSKTHAERSYEEQRVVGEWLENLVAQGPDLLCQAQAQMRLSEADPQVLSELAGEHRQGRPNVWFMDMINGLISELQVGDYSAFDSDPDTRPRLCFEGDDVAESPNAGWVIAHEGEVEMRSGTDNTRQLRRFGYVFWDVERFRPGADFDLNVVEDLNYDTGHLENMLAPANTPLAERRLRLP</sequence>
<dbReference type="Proteomes" id="UP000664521">
    <property type="component" value="Unassembled WGS sequence"/>
</dbReference>